<dbReference type="GO" id="GO:0030288">
    <property type="term" value="C:outer membrane-bounded periplasmic space"/>
    <property type="evidence" value="ECO:0007669"/>
    <property type="project" value="InterPro"/>
</dbReference>
<evidence type="ECO:0000313" key="1">
    <source>
        <dbReference type="EMBL" id="AEF86860.1"/>
    </source>
</evidence>
<gene>
    <name evidence="1" type="ordered locus">TREPR_3646</name>
</gene>
<dbReference type="InterPro" id="IPR005534">
    <property type="entry name" value="Curli_assmbl/transp-comp_CsgG"/>
</dbReference>
<dbReference type="RefSeq" id="WP_015706662.1">
    <property type="nucleotide sequence ID" value="NC_015578.1"/>
</dbReference>
<accession>F5YQY1</accession>
<protein>
    <recommendedName>
        <fullName evidence="3">Lipoprotein</fullName>
    </recommendedName>
</protein>
<dbReference type="Gene3D" id="3.40.50.10610">
    <property type="entry name" value="ABC-type transport auxiliary lipoprotein component"/>
    <property type="match status" value="1"/>
</dbReference>
<keyword evidence="2" id="KW-1185">Reference proteome</keyword>
<dbReference type="STRING" id="545694.TREPR_3646"/>
<dbReference type="KEGG" id="tpi:TREPR_3646"/>
<name>F5YQY1_TREPZ</name>
<reference evidence="2" key="1">
    <citation type="submission" date="2009-12" db="EMBL/GenBank/DDBJ databases">
        <title>Complete sequence of Treponema primitia strain ZAS-2.</title>
        <authorList>
            <person name="Tetu S.G."/>
            <person name="Matson E."/>
            <person name="Ren Q."/>
            <person name="Seshadri R."/>
            <person name="Elbourne L."/>
            <person name="Hassan K.A."/>
            <person name="Durkin A."/>
            <person name="Radune D."/>
            <person name="Mohamoud Y."/>
            <person name="Shay R."/>
            <person name="Jin S."/>
            <person name="Zhang X."/>
            <person name="Lucey K."/>
            <person name="Ballor N.R."/>
            <person name="Ottesen E."/>
            <person name="Rosenthal R."/>
            <person name="Allen A."/>
            <person name="Leadbetter J.R."/>
            <person name="Paulsen I.T."/>
        </authorList>
    </citation>
    <scope>NUCLEOTIDE SEQUENCE [LARGE SCALE GENOMIC DNA]</scope>
    <source>
        <strain evidence="2">ATCC BAA-887 / DSM 12427 / ZAS-2</strain>
    </source>
</reference>
<dbReference type="Proteomes" id="UP000009223">
    <property type="component" value="Chromosome"/>
</dbReference>
<reference evidence="1 2" key="2">
    <citation type="journal article" date="2011" name="ISME J.">
        <title>RNA-seq reveals cooperative metabolic interactions between two termite-gut spirochete species in co-culture.</title>
        <authorList>
            <person name="Rosenthal A.Z."/>
            <person name="Matson E.G."/>
            <person name="Eldar A."/>
            <person name="Leadbetter J.R."/>
        </authorList>
    </citation>
    <scope>NUCLEOTIDE SEQUENCE [LARGE SCALE GENOMIC DNA]</scope>
    <source>
        <strain evidence="2">ATCC BAA-887 / DSM 12427 / ZAS-2</strain>
    </source>
</reference>
<evidence type="ECO:0008006" key="3">
    <source>
        <dbReference type="Google" id="ProtNLM"/>
    </source>
</evidence>
<dbReference type="AlphaFoldDB" id="F5YQY1"/>
<sequence>MPYIFYCGILMIIMSCTNSPTVLQEQPTTKLEEQQPIIKEPEINEKLNVDKLDNTVQLSYQNISNIINTNSRVGVINIVSTDPAEADFISQGLIAMLVLDRNKNGKKYSVVDRDNIELLKKEQELQMSGDVSDETMISIGKWLGLTEIITGSLIKIANRWCLNIRVLNVENGEIEGVSIEYF</sequence>
<evidence type="ECO:0000313" key="2">
    <source>
        <dbReference type="Proteomes" id="UP000009223"/>
    </source>
</evidence>
<dbReference type="HOGENOM" id="CLU_1481350_0_0_12"/>
<dbReference type="EMBL" id="CP001843">
    <property type="protein sequence ID" value="AEF86860.1"/>
    <property type="molecule type" value="Genomic_DNA"/>
</dbReference>
<proteinExistence type="predicted"/>
<organism evidence="1 2">
    <name type="scientific">Treponema primitia (strain ATCC BAA-887 / DSM 12427 / ZAS-2)</name>
    <dbReference type="NCBI Taxonomy" id="545694"/>
    <lineage>
        <taxon>Bacteria</taxon>
        <taxon>Pseudomonadati</taxon>
        <taxon>Spirochaetota</taxon>
        <taxon>Spirochaetia</taxon>
        <taxon>Spirochaetales</taxon>
        <taxon>Treponemataceae</taxon>
        <taxon>Treponema</taxon>
    </lineage>
</organism>
<dbReference type="Pfam" id="PF03783">
    <property type="entry name" value="CsgG"/>
    <property type="match status" value="1"/>
</dbReference>